<dbReference type="Pfam" id="PF07977">
    <property type="entry name" value="FabA"/>
    <property type="match status" value="2"/>
</dbReference>
<dbReference type="SUPFAM" id="SSF54637">
    <property type="entry name" value="Thioesterase/thiol ester dehydrase-isomerase"/>
    <property type="match status" value="4"/>
</dbReference>
<dbReference type="SUPFAM" id="SSF53901">
    <property type="entry name" value="Thiolase-like"/>
    <property type="match status" value="3"/>
</dbReference>
<evidence type="ECO:0000256" key="2">
    <source>
        <dbReference type="ARBA" id="ARBA00006714"/>
    </source>
</evidence>
<evidence type="ECO:0000256" key="5">
    <source>
        <dbReference type="ARBA" id="ARBA00023098"/>
    </source>
</evidence>
<name>A0A381QZY2_9ZZZZ</name>
<evidence type="ECO:0000259" key="8">
    <source>
        <dbReference type="PROSITE" id="PS52004"/>
    </source>
</evidence>
<dbReference type="PANTHER" id="PTHR43074">
    <property type="entry name" value="OMEGA-3 POLYUNSATURATED FATTY ACID SYNTHASE PFAB-RELATED"/>
    <property type="match status" value="1"/>
</dbReference>
<keyword evidence="3" id="KW-0444">Lipid biosynthesis</keyword>
<keyword evidence="6" id="KW-0275">Fatty acid biosynthesis</keyword>
<organism evidence="9">
    <name type="scientific">marine metagenome</name>
    <dbReference type="NCBI Taxonomy" id="408172"/>
    <lineage>
        <taxon>unclassified sequences</taxon>
        <taxon>metagenomes</taxon>
        <taxon>ecological metagenomes</taxon>
    </lineage>
</organism>
<dbReference type="InterPro" id="IPR016035">
    <property type="entry name" value="Acyl_Trfase/lysoPLipase"/>
</dbReference>
<accession>A0A381QZY2</accession>
<proteinExistence type="inferred from homology"/>
<dbReference type="GO" id="GO:0019171">
    <property type="term" value="F:(3R)-hydroxyacyl-[acyl-carrier-protein] dehydratase activity"/>
    <property type="evidence" value="ECO:0007669"/>
    <property type="project" value="InterPro"/>
</dbReference>
<dbReference type="PANTHER" id="PTHR43074:SF1">
    <property type="entry name" value="BETA-KETOACYL SYNTHASE FAMILY PROTEIN-RELATED"/>
    <property type="match status" value="1"/>
</dbReference>
<feature type="domain" description="Ketosynthase family 3 (KS3)" evidence="8">
    <location>
        <begin position="472"/>
        <end position="909"/>
    </location>
</feature>
<dbReference type="SUPFAM" id="SSF52151">
    <property type="entry name" value="FabD/lysophospholipase-like"/>
    <property type="match status" value="1"/>
</dbReference>
<comment type="similarity">
    <text evidence="2">Belongs to the thioester dehydratase family. FabA subfamily.</text>
</comment>
<evidence type="ECO:0000256" key="7">
    <source>
        <dbReference type="ARBA" id="ARBA00023239"/>
    </source>
</evidence>
<dbReference type="Pfam" id="PF00109">
    <property type="entry name" value="ketoacyl-synt"/>
    <property type="match status" value="2"/>
</dbReference>
<dbReference type="InterPro" id="IPR016039">
    <property type="entry name" value="Thiolase-like"/>
</dbReference>
<dbReference type="PROSITE" id="PS52004">
    <property type="entry name" value="KS3_2"/>
    <property type="match status" value="2"/>
</dbReference>
<dbReference type="UniPathway" id="UPA00094"/>
<reference evidence="9" key="1">
    <citation type="submission" date="2018-05" db="EMBL/GenBank/DDBJ databases">
        <authorList>
            <person name="Lanie J.A."/>
            <person name="Ng W.-L."/>
            <person name="Kazmierczak K.M."/>
            <person name="Andrzejewski T.M."/>
            <person name="Davidsen T.M."/>
            <person name="Wayne K.J."/>
            <person name="Tettelin H."/>
            <person name="Glass J.I."/>
            <person name="Rusch D."/>
            <person name="Podicherti R."/>
            <person name="Tsui H.-C.T."/>
            <person name="Winkler M.E."/>
        </authorList>
    </citation>
    <scope>NUCLEOTIDE SEQUENCE</scope>
</reference>
<dbReference type="Gene3D" id="3.40.47.10">
    <property type="match status" value="2"/>
</dbReference>
<comment type="pathway">
    <text evidence="1">Lipid metabolism; fatty acid biosynthesis.</text>
</comment>
<dbReference type="EMBL" id="UINC01001532">
    <property type="protein sequence ID" value="SUZ83023.1"/>
    <property type="molecule type" value="Genomic_DNA"/>
</dbReference>
<dbReference type="InterPro" id="IPR029069">
    <property type="entry name" value="HotDog_dom_sf"/>
</dbReference>
<dbReference type="InterPro" id="IPR010083">
    <property type="entry name" value="FabA"/>
</dbReference>
<dbReference type="InterPro" id="IPR014031">
    <property type="entry name" value="Ketoacyl_synth_C"/>
</dbReference>
<dbReference type="InterPro" id="IPR052568">
    <property type="entry name" value="PKS-FAS_Synthase"/>
</dbReference>
<sequence>MQPIAVIGLSCLFPEANTPEDYWKNLLQEKDSCTPATASNMEADPSRFFEEKKGTPDKYYCARGGYIRDFCMNPDGFLLPAETIEKLGTTFQWPLHVARESLRDSGYFEEFEILKKCGVVLGNLSFPTNKSNHLILPLYQKVLEPLLQNALNRPDFSLGAFAAERDNTQENSHISGLPASIVSQALGLSARSLALDAACASSLYAVALACHYLHSEKTDLMLAGAVSAADPFFVNMGFSIFQAYPEATDTFNPLDNNSGGLLASQGAGMFVLKRLSDAERDADKIHAVISGIGLSNDGRGQFVLSPSFKGQVQAYKRAYESSKVSPKKIDYIECHATGTPLGDKVELDSMELFFAATDLPEEKKSKPLIGSVKSNLGHMLTAAGMGGMTKVILALQYGKIPATRGVKDAMSSKNDGVSANQIILKTTAWPHRRSDRRAAVSAFGFGGTNAHLIFESGVTNVKLIDLPETQNTIALAIVGMEAIFAGCNGLHEFYQTIYDNKQHFRTLPPERWKGFEQHPELSNIQKGAWLESFEMDFLRFKLQPNPKERLIHQQLLTLEVTDRAIKKTKLREGQNVAVLVAMETELEIHRFRGRVNLATQIEDSLKETGIDLIDDEQEKLIALAKDSLLEEVPINRFTSFIGNIMAARISSLWDFSGPAMTISAEENSVFRALEIAQILLLENKVEAVVITAVDLAGSPEQVFLRQRNYPLNSRKTTLSFDQNVNGWMIGEGAGTVILKSLESAKKDEEHIFATIDSMAFSAGISAESVVNAANLALAEAEIPASEIGMLEVFGSGNSAEDSAEMSGLANAYANNDTSCALGSIKANVGHTFAASGMASLIKAALCLHHRFIPGVPEWTSPKAELLSAKGFYVPVESRPWLIQAGVAKRHAAVSSLGLDQVCSHLILSEVSSELRQKIEIAESGELNLVILTGQEKTDISKTLLELEKDLQSGQEPASLAHQYYERSKNNEAKFAAVLIGSVRNELQIEIDAAKSGIENSFSGNGEWNSPRGSFFTASPLSRKGKLAFTYPGGFSAYVDCGRSLFQMFPGLHELDEQLLNQTGPSDKRCGCNYLGELLHERRLYPRTLGRLSDAEITELQEDFIHTPIAMFESGVSSAVLNTHVMRKGFGLEPDIAFGYSMGEISMLYGLGVWESMSNMSDILNNSKLFKERLAGPMDAVREAWELEPDEFRNKPLWGCYNLRLSKQVIQQAIEKEPHVYLILINTPEEVVIAGEPVACERVIQNLGQTIYPIPVTDVVHCEPVKTEYEEIRRIHTDKVIECPDIDFYSAIDYDVSKLDSETLGHNIATIYGKTVDYSRLVEKVYEDGARIFVDFGPRTTCSKWISKTLDQRPHLSISVNRKGTDNRAMILQTLSSLISHRVPVNLEALFPPVPVQPAKQLLQTIRLGGAPIQQVFEERTNTLRQQGTKFQSHGVSESQIPETEFVHTKTMDQNHIPEQMIQTTNLALDFTSKTNAQHLETVSSFSPLTGEYGSHRNSAHSAFLHVRQQGMRQLAVVISSITNNTGNTNSPTPKKQYTQHPTLKTQNLTPEDKNCLFDYQDLLELAGGKISNVFGPEYTEIDSYRRCVRLPMEPYLLVSRVTKLVGKLGEFKPSTITTEYDIPNNAWYTTDGQIPWAVAVESGQCDLMLISYLGIDFDCKGEQVYRLLDCTLTYLEDMPLEGQTLRYEISINSFAKHDQNLLFFFNYECFVGEKMVLRMDDGCAGFFSDEDLSQGKGVIHTEQELQIKENAEKVYFPPLLHCPKTAFTRKELLEISTGNPAGCFGPEYDQHGKNPSLKNAPDQFLMSDRIVSVEPHGGPFGLGFIVAEKDLAPDDWYFPCHFKDDPVLAGSLMAEGCVQLLQFFLLHLGLQTLVEDATFQPIHDLPQIVRCRGQVIPGDPKMTYRVEVKEIGLEPYPYAIADIDILAGERIVVDFQDLGVQLAEKTGSSVDRNPLRVSKNKRIAYQGGEIQPAAINHQSSSTSDRQLAADEQMIWEYALGDVTKCFGEDFSIYKGRSMQRNPNGDLQLISRVYDLHGKRMEFEKPMTLVSEYEVPGDAWYFQKNSHSANMPYSILMEIALQPCGFISTHSGAILTYPELDLFYRNLDGSGTLLHNTDLRGKTIVNEVKLLTTVASGNTIIQTHSFSLSCDGQKFYEGDTTFGYFTGEALADQVGLDGEGKAVPWINENPAASSIMLDLNSADFRKTLGENPDQPHFRLCKGQLSFSDEIQIVAEGGKYGKGYAYARKEVDPEDWFFPCHFHEDPVMPGSLGVEAIIQALQSFALQQRLGEPFKNPCFSPVLSKVVWKYRGQIIPNNKFMQLEVHVKNTKQKGGQVVLTADANLWREDLRIYEVSDIVVGISAAEQKTD</sequence>
<protein>
    <recommendedName>
        <fullName evidence="8">Ketosynthase family 3 (KS3) domain-containing protein</fullName>
    </recommendedName>
</protein>
<feature type="domain" description="Ketosynthase family 3 (KS3)" evidence="8">
    <location>
        <begin position="1"/>
        <end position="456"/>
    </location>
</feature>
<dbReference type="InterPro" id="IPR013114">
    <property type="entry name" value="FabA_FabZ"/>
</dbReference>
<keyword evidence="4" id="KW-0276">Fatty acid metabolism</keyword>
<dbReference type="Gene3D" id="3.10.129.10">
    <property type="entry name" value="Hotdog Thioesterase"/>
    <property type="match status" value="4"/>
</dbReference>
<dbReference type="CDD" id="cd00833">
    <property type="entry name" value="PKS"/>
    <property type="match status" value="2"/>
</dbReference>
<dbReference type="SMART" id="SM00825">
    <property type="entry name" value="PKS_KS"/>
    <property type="match status" value="1"/>
</dbReference>
<evidence type="ECO:0000256" key="6">
    <source>
        <dbReference type="ARBA" id="ARBA00023160"/>
    </source>
</evidence>
<evidence type="ECO:0000256" key="4">
    <source>
        <dbReference type="ARBA" id="ARBA00022832"/>
    </source>
</evidence>
<dbReference type="GO" id="GO:0005737">
    <property type="term" value="C:cytoplasm"/>
    <property type="evidence" value="ECO:0007669"/>
    <property type="project" value="InterPro"/>
</dbReference>
<dbReference type="GO" id="GO:0006633">
    <property type="term" value="P:fatty acid biosynthetic process"/>
    <property type="evidence" value="ECO:0007669"/>
    <property type="project" value="UniProtKB-UniPathway"/>
</dbReference>
<dbReference type="Pfam" id="PF02801">
    <property type="entry name" value="Ketoacyl-synt_C"/>
    <property type="match status" value="2"/>
</dbReference>
<dbReference type="InterPro" id="IPR020841">
    <property type="entry name" value="PKS_Beta-ketoAc_synthase_dom"/>
</dbReference>
<dbReference type="Gene3D" id="3.40.366.10">
    <property type="entry name" value="Malonyl-Coenzyme A Acyl Carrier Protein, domain 2"/>
    <property type="match status" value="2"/>
</dbReference>
<evidence type="ECO:0000256" key="3">
    <source>
        <dbReference type="ARBA" id="ARBA00022516"/>
    </source>
</evidence>
<dbReference type="GO" id="GO:0016746">
    <property type="term" value="F:acyltransferase activity"/>
    <property type="evidence" value="ECO:0007669"/>
    <property type="project" value="InterPro"/>
</dbReference>
<dbReference type="InterPro" id="IPR001227">
    <property type="entry name" value="Ac_transferase_dom_sf"/>
</dbReference>
<keyword evidence="5" id="KW-0443">Lipid metabolism</keyword>
<dbReference type="CDD" id="cd01287">
    <property type="entry name" value="FabA"/>
    <property type="match status" value="1"/>
</dbReference>
<keyword evidence="7" id="KW-0456">Lyase</keyword>
<evidence type="ECO:0000256" key="1">
    <source>
        <dbReference type="ARBA" id="ARBA00005194"/>
    </source>
</evidence>
<gene>
    <name evidence="9" type="ORF">METZ01_LOCUS35877</name>
</gene>
<evidence type="ECO:0000313" key="9">
    <source>
        <dbReference type="EMBL" id="SUZ83023.1"/>
    </source>
</evidence>
<dbReference type="InterPro" id="IPR014030">
    <property type="entry name" value="Ketoacyl_synth_N"/>
</dbReference>